<gene>
    <name evidence="6" type="ORF">CUC44_08095</name>
</gene>
<comment type="cofactor">
    <cofactor evidence="1">
        <name>FMN</name>
        <dbReference type="ChEBI" id="CHEBI:58210"/>
    </cofactor>
</comment>
<dbReference type="GO" id="GO:0016491">
    <property type="term" value="F:oxidoreductase activity"/>
    <property type="evidence" value="ECO:0007669"/>
    <property type="project" value="TreeGrafter"/>
</dbReference>
<dbReference type="NCBIfam" id="NF006531">
    <property type="entry name" value="PRK09004.1"/>
    <property type="match status" value="1"/>
</dbReference>
<accession>A0A2M8HB26</accession>
<dbReference type="GO" id="GO:0010181">
    <property type="term" value="F:FMN binding"/>
    <property type="evidence" value="ECO:0007669"/>
    <property type="project" value="InterPro"/>
</dbReference>
<keyword evidence="4" id="KW-0249">Electron transport</keyword>
<reference evidence="6 7" key="1">
    <citation type="submission" date="2017-11" db="EMBL/GenBank/DDBJ databases">
        <title>Draft genome sequence of environmental isolate Aeromonas lusitania sp. nov. MDC 2473.</title>
        <authorList>
            <person name="Colston S.M."/>
            <person name="Navarro A."/>
            <person name="Martinez-Murcia A.J."/>
            <person name="Graf J."/>
        </authorList>
    </citation>
    <scope>NUCLEOTIDE SEQUENCE [LARGE SCALE GENOMIC DNA]</scope>
    <source>
        <strain evidence="6 7">MDC 2473</strain>
    </source>
</reference>
<proteinExistence type="predicted"/>
<dbReference type="Pfam" id="PF00258">
    <property type="entry name" value="Flavodoxin_1"/>
    <property type="match status" value="1"/>
</dbReference>
<keyword evidence="3" id="KW-0288">FMN</keyword>
<dbReference type="Proteomes" id="UP000232060">
    <property type="component" value="Unassembled WGS sequence"/>
</dbReference>
<feature type="domain" description="Flavodoxin-like" evidence="5">
    <location>
        <begin position="35"/>
        <end position="176"/>
    </location>
</feature>
<dbReference type="InterPro" id="IPR008254">
    <property type="entry name" value="Flavodoxin/NO_synth"/>
</dbReference>
<dbReference type="InterPro" id="IPR029039">
    <property type="entry name" value="Flavoprotein-like_sf"/>
</dbReference>
<dbReference type="SUPFAM" id="SSF52218">
    <property type="entry name" value="Flavoproteins"/>
    <property type="match status" value="1"/>
</dbReference>
<dbReference type="OrthoDB" id="359268at2"/>
<organism evidence="6 7">
    <name type="scientific">Aeromonas lusitana</name>
    <dbReference type="NCBI Taxonomy" id="931529"/>
    <lineage>
        <taxon>Bacteria</taxon>
        <taxon>Pseudomonadati</taxon>
        <taxon>Pseudomonadota</taxon>
        <taxon>Gammaproteobacteria</taxon>
        <taxon>Aeromonadales</taxon>
        <taxon>Aeromonadaceae</taxon>
        <taxon>Aeromonas</taxon>
    </lineage>
</organism>
<dbReference type="EMBL" id="PGCP01000011">
    <property type="protein sequence ID" value="PJC93740.1"/>
    <property type="molecule type" value="Genomic_DNA"/>
</dbReference>
<dbReference type="Gene3D" id="3.40.50.360">
    <property type="match status" value="1"/>
</dbReference>
<sequence>MLIPKLYPYLSTSFGGRIPAPHFPRFFRIHSMAKLNLVVGSMLGAAEYVADHVASLLEQAGHQPKIHNPASLAEVLAEPDAILLVITSTHGAGDIPDNLLPFAKDLADQQPDLNALKYGVIALGDSSYDTFCQGGRTLDRLLAECGASRIGDRLDIDVTQHEIPEDAAEAWIHDWMALIA</sequence>
<dbReference type="PANTHER" id="PTHR19384:SF128">
    <property type="entry name" value="NADPH OXIDOREDUCTASE A"/>
    <property type="match status" value="1"/>
</dbReference>
<evidence type="ECO:0000256" key="3">
    <source>
        <dbReference type="ARBA" id="ARBA00022643"/>
    </source>
</evidence>
<keyword evidence="4" id="KW-0813">Transport</keyword>
<dbReference type="InterPro" id="IPR001094">
    <property type="entry name" value="Flavdoxin-like"/>
</dbReference>
<name>A0A2M8HB26_9GAMM</name>
<evidence type="ECO:0000313" key="6">
    <source>
        <dbReference type="EMBL" id="PJC93740.1"/>
    </source>
</evidence>
<evidence type="ECO:0000256" key="4">
    <source>
        <dbReference type="ARBA" id="ARBA00022982"/>
    </source>
</evidence>
<keyword evidence="2" id="KW-0285">Flavoprotein</keyword>
<dbReference type="PRINTS" id="PR00369">
    <property type="entry name" value="FLAVODOXIN"/>
</dbReference>
<evidence type="ECO:0000259" key="5">
    <source>
        <dbReference type="PROSITE" id="PS50902"/>
    </source>
</evidence>
<comment type="caution">
    <text evidence="6">The sequence shown here is derived from an EMBL/GenBank/DDBJ whole genome shotgun (WGS) entry which is preliminary data.</text>
</comment>
<keyword evidence="7" id="KW-1185">Reference proteome</keyword>
<evidence type="ECO:0000256" key="2">
    <source>
        <dbReference type="ARBA" id="ARBA00022630"/>
    </source>
</evidence>
<dbReference type="GO" id="GO:0050660">
    <property type="term" value="F:flavin adenine dinucleotide binding"/>
    <property type="evidence" value="ECO:0007669"/>
    <property type="project" value="TreeGrafter"/>
</dbReference>
<dbReference type="PROSITE" id="PS50902">
    <property type="entry name" value="FLAVODOXIN_LIKE"/>
    <property type="match status" value="1"/>
</dbReference>
<dbReference type="NCBIfam" id="NF005989">
    <property type="entry name" value="PRK08105.1"/>
    <property type="match status" value="1"/>
</dbReference>
<dbReference type="GO" id="GO:0005829">
    <property type="term" value="C:cytosol"/>
    <property type="evidence" value="ECO:0007669"/>
    <property type="project" value="TreeGrafter"/>
</dbReference>
<dbReference type="AlphaFoldDB" id="A0A2M8HB26"/>
<evidence type="ECO:0000313" key="7">
    <source>
        <dbReference type="Proteomes" id="UP000232060"/>
    </source>
</evidence>
<dbReference type="PANTHER" id="PTHR19384">
    <property type="entry name" value="NITRIC OXIDE SYNTHASE-RELATED"/>
    <property type="match status" value="1"/>
</dbReference>
<evidence type="ECO:0000256" key="1">
    <source>
        <dbReference type="ARBA" id="ARBA00001917"/>
    </source>
</evidence>
<protein>
    <submittedName>
        <fullName evidence="6">Sulfite reductase</fullName>
    </submittedName>
</protein>